<dbReference type="EMBL" id="PDWZ02000002">
    <property type="protein sequence ID" value="KAB2109022.1"/>
    <property type="molecule type" value="Genomic_DNA"/>
</dbReference>
<evidence type="ECO:0000313" key="2">
    <source>
        <dbReference type="Proteomes" id="UP000293547"/>
    </source>
</evidence>
<reference evidence="1 2" key="1">
    <citation type="journal article" date="2019" name="bioRxiv">
        <title>Genomics, evolutionary history and diagnostics of the Alternaria alternata species group including apple and Asian pear pathotypes.</title>
        <authorList>
            <person name="Armitage A.D."/>
            <person name="Cockerton H.M."/>
            <person name="Sreenivasaprasad S."/>
            <person name="Woodhall J.W."/>
            <person name="Lane C.R."/>
            <person name="Harrison R.J."/>
            <person name="Clarkson J.P."/>
        </authorList>
    </citation>
    <scope>NUCLEOTIDE SEQUENCE [LARGE SCALE GENOMIC DNA]</scope>
    <source>
        <strain evidence="1 2">FERA 650</strain>
    </source>
</reference>
<comment type="caution">
    <text evidence="1">The sequence shown here is derived from an EMBL/GenBank/DDBJ whole genome shotgun (WGS) entry which is preliminary data.</text>
</comment>
<protein>
    <submittedName>
        <fullName evidence="1">Uncharacterized protein</fullName>
    </submittedName>
</protein>
<name>A0ACB6FX32_9PLEO</name>
<gene>
    <name evidence="1" type="ORF">AG0111_0g2687</name>
</gene>
<organism evidence="1 2">
    <name type="scientific">Alternaria gaisen</name>
    <dbReference type="NCBI Taxonomy" id="167740"/>
    <lineage>
        <taxon>Eukaryota</taxon>
        <taxon>Fungi</taxon>
        <taxon>Dikarya</taxon>
        <taxon>Ascomycota</taxon>
        <taxon>Pezizomycotina</taxon>
        <taxon>Dothideomycetes</taxon>
        <taxon>Pleosporomycetidae</taxon>
        <taxon>Pleosporales</taxon>
        <taxon>Pleosporineae</taxon>
        <taxon>Pleosporaceae</taxon>
        <taxon>Alternaria</taxon>
        <taxon>Alternaria sect. Alternaria</taxon>
    </lineage>
</organism>
<evidence type="ECO:0000313" key="1">
    <source>
        <dbReference type="EMBL" id="KAB2109022.1"/>
    </source>
</evidence>
<keyword evidence="2" id="KW-1185">Reference proteome</keyword>
<proteinExistence type="predicted"/>
<accession>A0ACB6FX32</accession>
<dbReference type="Proteomes" id="UP000293547">
    <property type="component" value="Unassembled WGS sequence"/>
</dbReference>
<sequence>MWEKMGLGWDTLTRGYWNFGEKYDDGDMYMVNDNNLFLMNRTRDVAVPHIRGGAGDEPIQTPWPTDEDDLLNEFKHIYDSLMEEARIAFMTDSPEQRVQAWMTVATAAETRNSSLERELETFREMNDSLIQDLQWHMDVQVDLQERLEAAEADKRAMADEYQNVRTLLHHLVADSAIRVVCTCGEETIPAYEDRNRSQGLETIRGGDEEALLQTRPTSVVEIGQNAAATTPSESSNSSTVTTANSFVYYPQRSTIVFPDTPPRIYYLFPCNSTLPEIHEMIKKGSRREDLRDDPHIAHILEIVKIREDMGIYLPEDVSDERITIDIPEILTGCQLDCKTRIIAWQMSNADAGSLEKPIEKVKFESSADNSNDDTRTNNTSSEGEKDYYQDIGDLVNSFDDPVDTDNAIDWLRSCACQICSVYGSESYYKIPHPQSPTISEPPPMVSVRGGSGDPEYWSHTSYSHQGSPLYYPQLTPPSSAPPNTPASYGTIEPPPCRVLKGEEIAIGKGPLSLRLGRFMFSPKFMQQRGDDIRGFDWQHIRRLSPQFKDKSSRGFRYTKSAHCEEWATYLDKHREHCDYCQEVFLEEEYASSDQSLRHEEEAPKPTSGARRPWKRSNLPQKSVTTSVIAIVEDPDPRLRGGAGSKADLEYDSEDWQCEWDDLASQTRSAGYQLRAFRNSSTVSTEAVTSPPSSVDRAVTSRRWPQQSDLCTAMEFVRGGPTISKLERMHMNTSESRAGKLLLSPRYVGSDNLTGSKIRHPVLLETRAVRGGLFQERPFTRSRRLQHGTSMGVFVPESDSVLYLRAESWLENPRPAPPPPFYRRSASSSQYYQQPHDVGLTKVHVSDCSMRFDAIPRELSFRSDRHQVFPAGSDFPGNILRIRSQKTFRNASLSAMRSDEVYGEHISPRPVEEPMPSSPKPRRLLRKIYKQYAALLAMFLTCLNKLRQRLLAKKPKNSASSSPNRAPAAPAPSRMGWDARYMNPGPHPLPFDKSLPPTPHASTSTFDLHLEPKEKFPAALHLEHKEKARAASWASISTIECAQRIAQAQDRANGDFVKEEEGEWRVPTVAGPSDLVKEALMWLRYEKESGKMGKPVFEGSVRDDDLYEYARSNDWAVL</sequence>